<protein>
    <submittedName>
        <fullName evidence="2">Uncharacterized protein</fullName>
    </submittedName>
</protein>
<accession>A0A9D4CCY1</accession>
<feature type="region of interest" description="Disordered" evidence="1">
    <location>
        <begin position="1"/>
        <end position="69"/>
    </location>
</feature>
<evidence type="ECO:0000256" key="1">
    <source>
        <dbReference type="SAM" id="MobiDB-lite"/>
    </source>
</evidence>
<evidence type="ECO:0000313" key="3">
    <source>
        <dbReference type="EMBL" id="KAH3721439.1"/>
    </source>
</evidence>
<organism evidence="2 4">
    <name type="scientific">Dreissena polymorpha</name>
    <name type="common">Zebra mussel</name>
    <name type="synonym">Mytilus polymorpha</name>
    <dbReference type="NCBI Taxonomy" id="45954"/>
    <lineage>
        <taxon>Eukaryota</taxon>
        <taxon>Metazoa</taxon>
        <taxon>Spiralia</taxon>
        <taxon>Lophotrochozoa</taxon>
        <taxon>Mollusca</taxon>
        <taxon>Bivalvia</taxon>
        <taxon>Autobranchia</taxon>
        <taxon>Heteroconchia</taxon>
        <taxon>Euheterodonta</taxon>
        <taxon>Imparidentia</taxon>
        <taxon>Neoheterodontei</taxon>
        <taxon>Myida</taxon>
        <taxon>Dreissenoidea</taxon>
        <taxon>Dreissenidae</taxon>
        <taxon>Dreissena</taxon>
    </lineage>
</organism>
<comment type="caution">
    <text evidence="2">The sequence shown here is derived from an EMBL/GenBank/DDBJ whole genome shotgun (WGS) entry which is preliminary data.</text>
</comment>
<reference evidence="2" key="1">
    <citation type="journal article" date="2019" name="bioRxiv">
        <title>The Genome of the Zebra Mussel, Dreissena polymorpha: A Resource for Invasive Species Research.</title>
        <authorList>
            <person name="McCartney M.A."/>
            <person name="Auch B."/>
            <person name="Kono T."/>
            <person name="Mallez S."/>
            <person name="Zhang Y."/>
            <person name="Obille A."/>
            <person name="Becker A."/>
            <person name="Abrahante J.E."/>
            <person name="Garbe J."/>
            <person name="Badalamenti J.P."/>
            <person name="Herman A."/>
            <person name="Mangelson H."/>
            <person name="Liachko I."/>
            <person name="Sullivan S."/>
            <person name="Sone E.D."/>
            <person name="Koren S."/>
            <person name="Silverstein K.A.T."/>
            <person name="Beckman K.B."/>
            <person name="Gohl D.M."/>
        </authorList>
    </citation>
    <scope>NUCLEOTIDE SEQUENCE</scope>
    <source>
        <strain evidence="2">Duluth1</strain>
        <tissue evidence="2">Whole animal</tissue>
    </source>
</reference>
<evidence type="ECO:0000313" key="4">
    <source>
        <dbReference type="Proteomes" id="UP000828390"/>
    </source>
</evidence>
<sequence>MRPVRARMKHTNRSYGVSERKRRRHHSQGLRETPGDSPLVTSPTCSSGLRPKSDRKTGSNRLRGRGQWAVQPVQNMTLQL</sequence>
<evidence type="ECO:0000313" key="2">
    <source>
        <dbReference type="EMBL" id="KAH3721291.1"/>
    </source>
</evidence>
<dbReference type="Proteomes" id="UP000828390">
    <property type="component" value="Unassembled WGS sequence"/>
</dbReference>
<reference evidence="2" key="2">
    <citation type="submission" date="2020-11" db="EMBL/GenBank/DDBJ databases">
        <authorList>
            <person name="McCartney M.A."/>
            <person name="Auch B."/>
            <person name="Kono T."/>
            <person name="Mallez S."/>
            <person name="Becker A."/>
            <person name="Gohl D.M."/>
            <person name="Silverstein K.A.T."/>
            <person name="Koren S."/>
            <person name="Bechman K.B."/>
            <person name="Herman A."/>
            <person name="Abrahante J.E."/>
            <person name="Garbe J."/>
        </authorList>
    </citation>
    <scope>NUCLEOTIDE SEQUENCE</scope>
    <source>
        <strain evidence="2">Duluth1</strain>
        <tissue evidence="2">Whole animal</tissue>
    </source>
</reference>
<dbReference type="AlphaFoldDB" id="A0A9D4CCY1"/>
<gene>
    <name evidence="2" type="ORF">DPMN_064211</name>
    <name evidence="3" type="ORF">DPMN_064363</name>
</gene>
<keyword evidence="4" id="KW-1185">Reference proteome</keyword>
<dbReference type="EMBL" id="JAIWYP010000013">
    <property type="protein sequence ID" value="KAH3721439.1"/>
    <property type="molecule type" value="Genomic_DNA"/>
</dbReference>
<dbReference type="EMBL" id="JAIWYP010000013">
    <property type="protein sequence ID" value="KAH3721291.1"/>
    <property type="molecule type" value="Genomic_DNA"/>
</dbReference>
<feature type="compositionally biased region" description="Basic residues" evidence="1">
    <location>
        <begin position="1"/>
        <end position="12"/>
    </location>
</feature>
<name>A0A9D4CCY1_DREPO</name>
<proteinExistence type="predicted"/>